<feature type="domain" description="AB hydrolase-1" evidence="2">
    <location>
        <begin position="54"/>
        <end position="293"/>
    </location>
</feature>
<dbReference type="PANTHER" id="PTHR10992">
    <property type="entry name" value="METHYLESTERASE FAMILY MEMBER"/>
    <property type="match status" value="1"/>
</dbReference>
<dbReference type="Pfam" id="PF12697">
    <property type="entry name" value="Abhydrolase_6"/>
    <property type="match status" value="1"/>
</dbReference>
<feature type="signal peptide" evidence="1">
    <location>
        <begin position="1"/>
        <end position="36"/>
    </location>
</feature>
<organism evidence="3 4">
    <name type="scientific">Momordica charantia</name>
    <name type="common">Bitter gourd</name>
    <name type="synonym">Balsam pear</name>
    <dbReference type="NCBI Taxonomy" id="3673"/>
    <lineage>
        <taxon>Eukaryota</taxon>
        <taxon>Viridiplantae</taxon>
        <taxon>Streptophyta</taxon>
        <taxon>Embryophyta</taxon>
        <taxon>Tracheophyta</taxon>
        <taxon>Spermatophyta</taxon>
        <taxon>Magnoliopsida</taxon>
        <taxon>eudicotyledons</taxon>
        <taxon>Gunneridae</taxon>
        <taxon>Pentapetalae</taxon>
        <taxon>rosids</taxon>
        <taxon>fabids</taxon>
        <taxon>Cucurbitales</taxon>
        <taxon>Cucurbitaceae</taxon>
        <taxon>Momordiceae</taxon>
        <taxon>Momordica</taxon>
    </lineage>
</organism>
<evidence type="ECO:0000313" key="4">
    <source>
        <dbReference type="RefSeq" id="XP_022136055.1"/>
    </source>
</evidence>
<evidence type="ECO:0000256" key="1">
    <source>
        <dbReference type="SAM" id="SignalP"/>
    </source>
</evidence>
<keyword evidence="1" id="KW-0732">Signal</keyword>
<feature type="chain" id="PRO_5026843565" evidence="1">
    <location>
        <begin position="37"/>
        <end position="308"/>
    </location>
</feature>
<evidence type="ECO:0000259" key="2">
    <source>
        <dbReference type="Pfam" id="PF12697"/>
    </source>
</evidence>
<proteinExistence type="predicted"/>
<dbReference type="InterPro" id="IPR029058">
    <property type="entry name" value="AB_hydrolase_fold"/>
</dbReference>
<dbReference type="KEGG" id="mcha:111007844"/>
<dbReference type="AlphaFoldDB" id="A0A6J1C2S8"/>
<dbReference type="InterPro" id="IPR045889">
    <property type="entry name" value="MES/HNL"/>
</dbReference>
<reference evidence="4" key="1">
    <citation type="submission" date="2025-08" db="UniProtKB">
        <authorList>
            <consortium name="RefSeq"/>
        </authorList>
    </citation>
    <scope>IDENTIFICATION</scope>
    <source>
        <strain evidence="4">OHB3-1</strain>
    </source>
</reference>
<dbReference type="Gene3D" id="3.40.50.1820">
    <property type="entry name" value="alpha/beta hydrolase"/>
    <property type="match status" value="1"/>
</dbReference>
<dbReference type="SUPFAM" id="SSF53474">
    <property type="entry name" value="alpha/beta-Hydrolases"/>
    <property type="match status" value="1"/>
</dbReference>
<dbReference type="GO" id="GO:0080031">
    <property type="term" value="F:methyl salicylate esterase activity"/>
    <property type="evidence" value="ECO:0007669"/>
    <property type="project" value="TreeGrafter"/>
</dbReference>
<dbReference type="PANTHER" id="PTHR10992:SF1066">
    <property type="entry name" value="METHYL JASMONATE ESTERASE 1"/>
    <property type="match status" value="1"/>
</dbReference>
<dbReference type="GO" id="GO:0080032">
    <property type="term" value="F:methyl jasmonate esterase activity"/>
    <property type="evidence" value="ECO:0007669"/>
    <property type="project" value="TreeGrafter"/>
</dbReference>
<keyword evidence="3" id="KW-1185">Reference proteome</keyword>
<dbReference type="GO" id="GO:0009694">
    <property type="term" value="P:jasmonic acid metabolic process"/>
    <property type="evidence" value="ECO:0007669"/>
    <property type="project" value="TreeGrafter"/>
</dbReference>
<evidence type="ECO:0000313" key="3">
    <source>
        <dbReference type="Proteomes" id="UP000504603"/>
    </source>
</evidence>
<dbReference type="OrthoDB" id="408373at2759"/>
<name>A0A6J1C2S8_MOMCH</name>
<gene>
    <name evidence="4" type="primary">LOC111007844</name>
</gene>
<protein>
    <submittedName>
        <fullName evidence="4">Methylesterase 3-like</fullName>
    </submittedName>
</protein>
<sequence length="308" mass="34253">MKKNMGRTQKQYLHLHNLLPFLLLLILLSLSSPTQSSSLGLHSQPQSSSKKLHFVLVHGACLGAWSWYKVTTYLQLAGHNVTALDMAGAGINPTQPKSLSSLTDYYEPLLRFMDALPSDEKVVLVGHSLGGLGISMAMEEFPEKISVAIFVTAAMPGPISNLEEKKKILEMYGTFNKKDEERSKVSDAKLFIFTEEQLATKLFPLSPPEDLRLATTLVRPQPMFDLIKSMEELDLTRDHYGSVKRAFIISEDDEMALEIMVWAMLVLNKPDRVAEIKGSDHMVMASKPLDLAQQLSTIALEFASSTSI</sequence>
<dbReference type="GeneID" id="111007844"/>
<dbReference type="GO" id="GO:0009696">
    <property type="term" value="P:salicylic acid metabolic process"/>
    <property type="evidence" value="ECO:0007669"/>
    <property type="project" value="TreeGrafter"/>
</dbReference>
<dbReference type="RefSeq" id="XP_022136055.1">
    <property type="nucleotide sequence ID" value="XM_022280363.1"/>
</dbReference>
<accession>A0A6J1C2S8</accession>
<dbReference type="GO" id="GO:0080030">
    <property type="term" value="F:methyl indole-3-acetate esterase activity"/>
    <property type="evidence" value="ECO:0007669"/>
    <property type="project" value="TreeGrafter"/>
</dbReference>
<dbReference type="InterPro" id="IPR000073">
    <property type="entry name" value="AB_hydrolase_1"/>
</dbReference>
<dbReference type="Proteomes" id="UP000504603">
    <property type="component" value="Unplaced"/>
</dbReference>